<dbReference type="AlphaFoldDB" id="A0A2T3KME4"/>
<dbReference type="RefSeq" id="WP_107288688.1">
    <property type="nucleotide sequence ID" value="NZ_PYNF01000002.1"/>
</dbReference>
<evidence type="ECO:0000313" key="1">
    <source>
        <dbReference type="EMBL" id="PSV00961.1"/>
    </source>
</evidence>
<accession>A0A2T3KME4</accession>
<sequence>MLFYKKNTIETNLEIPFESNILVSSINNAFSFKSDDTSLLVKNKVSEGNKLEQTYSKSAIDQSIVDRMWVLFSSSSTDISGKPHISKTIKEEIAIRELLAIEEPTPERIKFLHLRKRLYKGSNKHLPLPVVLMNGGDVFNAYQFNQFESACKGKATTLFCVCFPQKEELYKLTESNLIKHMGYDIKSAKCFVKEHKRWGMDFHFLKREIQDCWGVLRGNTGGDFIWDKSPCENGVFRGTGDGSALSDAIDSCDTSLPITSLKTWKEISKECYERNHPGKSFYNVSTATQTRFLVNTIRHNSIYEQSYKFASPDQVQQVRDKALSSIMREIAWRFPLLRNEVTIQLNEKFSHWA</sequence>
<reference evidence="1 2" key="1">
    <citation type="submission" date="2018-01" db="EMBL/GenBank/DDBJ databases">
        <title>Whole genome sequencing of Histamine producing bacteria.</title>
        <authorList>
            <person name="Butler K."/>
        </authorList>
    </citation>
    <scope>NUCLEOTIDE SEQUENCE [LARGE SCALE GENOMIC DNA]</scope>
    <source>
        <strain evidence="1 2">FS-7.2</strain>
    </source>
</reference>
<organism evidence="1 2">
    <name type="scientific">Photobacterium kishitanii</name>
    <dbReference type="NCBI Taxonomy" id="318456"/>
    <lineage>
        <taxon>Bacteria</taxon>
        <taxon>Pseudomonadati</taxon>
        <taxon>Pseudomonadota</taxon>
        <taxon>Gammaproteobacteria</taxon>
        <taxon>Vibrionales</taxon>
        <taxon>Vibrionaceae</taxon>
        <taxon>Photobacterium</taxon>
    </lineage>
</organism>
<proteinExistence type="predicted"/>
<dbReference type="EMBL" id="PYNF01000002">
    <property type="protein sequence ID" value="PSV00961.1"/>
    <property type="molecule type" value="Genomic_DNA"/>
</dbReference>
<comment type="caution">
    <text evidence="1">The sequence shown here is derived from an EMBL/GenBank/DDBJ whole genome shotgun (WGS) entry which is preliminary data.</text>
</comment>
<dbReference type="Proteomes" id="UP000241426">
    <property type="component" value="Unassembled WGS sequence"/>
</dbReference>
<name>A0A2T3KME4_9GAMM</name>
<evidence type="ECO:0000313" key="2">
    <source>
        <dbReference type="Proteomes" id="UP000241426"/>
    </source>
</evidence>
<protein>
    <submittedName>
        <fullName evidence="1">Uncharacterized protein</fullName>
    </submittedName>
</protein>
<gene>
    <name evidence="1" type="ORF">C9J27_02745</name>
</gene>